<accession>A0A4R2RQT1</accession>
<evidence type="ECO:0000313" key="2">
    <source>
        <dbReference type="EMBL" id="TCP61535.1"/>
    </source>
</evidence>
<sequence>MKMKVASLVSTAVLALSAVVSANGGDRQVVQLHEDQYHVKSDMVSVQGQGTIELSIHNQSGWATNPRAVRYKVLHTDANGDSSAVVDGYILPNESKSFQKKVGQGKYSVQLVCERHVYGCNATATIEKK</sequence>
<feature type="signal peptide" evidence="1">
    <location>
        <begin position="1"/>
        <end position="22"/>
    </location>
</feature>
<dbReference type="RefSeq" id="WP_131849964.1">
    <property type="nucleotide sequence ID" value="NZ_SLXV01000061.1"/>
</dbReference>
<evidence type="ECO:0000313" key="3">
    <source>
        <dbReference type="Proteomes" id="UP000294746"/>
    </source>
</evidence>
<name>A0A4R2RQT1_9BACL</name>
<protein>
    <submittedName>
        <fullName evidence="2">Uncharacterized protein</fullName>
    </submittedName>
</protein>
<reference evidence="2 3" key="1">
    <citation type="submission" date="2019-03" db="EMBL/GenBank/DDBJ databases">
        <title>Genomic Encyclopedia of Type Strains, Phase IV (KMG-IV): sequencing the most valuable type-strain genomes for metagenomic binning, comparative biology and taxonomic classification.</title>
        <authorList>
            <person name="Goeker M."/>
        </authorList>
    </citation>
    <scope>NUCLEOTIDE SEQUENCE [LARGE SCALE GENOMIC DNA]</scope>
    <source>
        <strain evidence="2 3">DSM 46831</strain>
    </source>
</reference>
<keyword evidence="3" id="KW-1185">Reference proteome</keyword>
<feature type="chain" id="PRO_5020818890" evidence="1">
    <location>
        <begin position="23"/>
        <end position="129"/>
    </location>
</feature>
<comment type="caution">
    <text evidence="2">The sequence shown here is derived from an EMBL/GenBank/DDBJ whole genome shotgun (WGS) entry which is preliminary data.</text>
</comment>
<keyword evidence="1" id="KW-0732">Signal</keyword>
<dbReference type="EMBL" id="SLXV01000061">
    <property type="protein sequence ID" value="TCP61535.1"/>
    <property type="molecule type" value="Genomic_DNA"/>
</dbReference>
<evidence type="ECO:0000256" key="1">
    <source>
        <dbReference type="SAM" id="SignalP"/>
    </source>
</evidence>
<proteinExistence type="predicted"/>
<organism evidence="2 3">
    <name type="scientific">Baia soyae</name>
    <dbReference type="NCBI Taxonomy" id="1544746"/>
    <lineage>
        <taxon>Bacteria</taxon>
        <taxon>Bacillati</taxon>
        <taxon>Bacillota</taxon>
        <taxon>Bacilli</taxon>
        <taxon>Bacillales</taxon>
        <taxon>Thermoactinomycetaceae</taxon>
        <taxon>Baia</taxon>
    </lineage>
</organism>
<gene>
    <name evidence="2" type="ORF">EDD57_1617</name>
</gene>
<dbReference type="AlphaFoldDB" id="A0A4R2RQT1"/>
<dbReference type="Proteomes" id="UP000294746">
    <property type="component" value="Unassembled WGS sequence"/>
</dbReference>